<gene>
    <name evidence="5" type="ORF">EA756_04335</name>
    <name evidence="4" type="ORF">M0O54_03515</name>
</gene>
<dbReference type="GO" id="GO:0016491">
    <property type="term" value="F:oxidoreductase activity"/>
    <property type="evidence" value="ECO:0007669"/>
    <property type="project" value="UniProtKB-KW"/>
</dbReference>
<comment type="caution">
    <text evidence="4">The sequence shown here is derived from an EMBL/GenBank/DDBJ whole genome shotgun (WGS) entry which is preliminary data.</text>
</comment>
<dbReference type="InterPro" id="IPR036291">
    <property type="entry name" value="NAD(P)-bd_dom_sf"/>
</dbReference>
<evidence type="ECO:0000256" key="3">
    <source>
        <dbReference type="RuleBase" id="RU000363"/>
    </source>
</evidence>
<evidence type="ECO:0000313" key="7">
    <source>
        <dbReference type="Proteomes" id="UP001150055"/>
    </source>
</evidence>
<evidence type="ECO:0000256" key="2">
    <source>
        <dbReference type="ARBA" id="ARBA00023002"/>
    </source>
</evidence>
<dbReference type="PRINTS" id="PR00081">
    <property type="entry name" value="GDHRDH"/>
</dbReference>
<proteinExistence type="inferred from homology"/>
<dbReference type="EMBL" id="RFES01000002">
    <property type="protein sequence ID" value="RSO59672.1"/>
    <property type="molecule type" value="Genomic_DNA"/>
</dbReference>
<dbReference type="Pfam" id="PF00106">
    <property type="entry name" value="adh_short"/>
    <property type="match status" value="1"/>
</dbReference>
<evidence type="ECO:0000256" key="1">
    <source>
        <dbReference type="ARBA" id="ARBA00006484"/>
    </source>
</evidence>
<dbReference type="Gene3D" id="3.40.50.720">
    <property type="entry name" value="NAD(P)-binding Rossmann-like Domain"/>
    <property type="match status" value="1"/>
</dbReference>
<reference evidence="5 6" key="1">
    <citation type="submission" date="2018-10" db="EMBL/GenBank/DDBJ databases">
        <title>GWAS and RNA-Seq identify cryptic mechanisms of antimicrobial resistance in Acinetobacter baumannii.</title>
        <authorList>
            <person name="Sahl J.W."/>
        </authorList>
    </citation>
    <scope>NUCLEOTIDE SEQUENCE [LARGE SCALE GENOMIC DNA]</scope>
    <source>
        <strain evidence="5 6">TG41018</strain>
    </source>
</reference>
<comment type="similarity">
    <text evidence="1 3">Belongs to the short-chain dehydrogenases/reductases (SDR) family.</text>
</comment>
<dbReference type="InterPro" id="IPR002347">
    <property type="entry name" value="SDR_fam"/>
</dbReference>
<organism evidence="4 7">
    <name type="scientific">Acinetobacter lactucae</name>
    <dbReference type="NCBI Taxonomy" id="1785128"/>
    <lineage>
        <taxon>Bacteria</taxon>
        <taxon>Pseudomonadati</taxon>
        <taxon>Pseudomonadota</taxon>
        <taxon>Gammaproteobacteria</taxon>
        <taxon>Moraxellales</taxon>
        <taxon>Moraxellaceae</taxon>
        <taxon>Acinetobacter</taxon>
        <taxon>Acinetobacter calcoaceticus/baumannii complex</taxon>
    </lineage>
</organism>
<dbReference type="Proteomes" id="UP000276905">
    <property type="component" value="Unassembled WGS sequence"/>
</dbReference>
<keyword evidence="2" id="KW-0560">Oxidoreductase</keyword>
<dbReference type="PRINTS" id="PR00080">
    <property type="entry name" value="SDRFAMILY"/>
</dbReference>
<protein>
    <submittedName>
        <fullName evidence="4">SDR family oxidoreductase</fullName>
    </submittedName>
</protein>
<evidence type="ECO:0000313" key="5">
    <source>
        <dbReference type="EMBL" id="RSO59672.1"/>
    </source>
</evidence>
<name>A0A151YKS3_9GAMM</name>
<dbReference type="PROSITE" id="PS00061">
    <property type="entry name" value="ADH_SHORT"/>
    <property type="match status" value="1"/>
</dbReference>
<dbReference type="Proteomes" id="UP001150055">
    <property type="component" value="Unassembled WGS sequence"/>
</dbReference>
<evidence type="ECO:0000313" key="6">
    <source>
        <dbReference type="Proteomes" id="UP000276905"/>
    </source>
</evidence>
<dbReference type="InterPro" id="IPR020904">
    <property type="entry name" value="Sc_DH/Rdtase_CS"/>
</dbReference>
<dbReference type="PANTHER" id="PTHR44196:SF2">
    <property type="entry name" value="SHORT-CHAIN DEHYDROGENASE-RELATED"/>
    <property type="match status" value="1"/>
</dbReference>
<dbReference type="RefSeq" id="WP_062850273.1">
    <property type="nucleotide sequence ID" value="NZ_BKIP01000002.1"/>
</dbReference>
<dbReference type="CDD" id="cd05233">
    <property type="entry name" value="SDR_c"/>
    <property type="match status" value="1"/>
</dbReference>
<dbReference type="PANTHER" id="PTHR44196">
    <property type="entry name" value="DEHYDROGENASE/REDUCTASE SDR FAMILY MEMBER 7B"/>
    <property type="match status" value="1"/>
</dbReference>
<evidence type="ECO:0000313" key="4">
    <source>
        <dbReference type="EMBL" id="MDD9319196.1"/>
    </source>
</evidence>
<dbReference type="PIRSF" id="PIRSF000126">
    <property type="entry name" value="11-beta-HSD1"/>
    <property type="match status" value="1"/>
</dbReference>
<dbReference type="SUPFAM" id="SSF51735">
    <property type="entry name" value="NAD(P)-binding Rossmann-fold domains"/>
    <property type="match status" value="1"/>
</dbReference>
<reference evidence="4" key="2">
    <citation type="submission" date="2022-12" db="EMBL/GenBank/DDBJ databases">
        <title>Acinetobacter lactucae: Emerging opportunistic pathogenic species of genus Acinetobacter isolated from immunocompromised patients in clinical settings of India.</title>
        <authorList>
            <person name="Amar A.K."/>
            <person name="Sawant A.R."/>
            <person name="Meera M."/>
            <person name="Tomar A."/>
            <person name="Sistla S."/>
            <person name="Prashanth K."/>
        </authorList>
    </citation>
    <scope>NUCLEOTIDE SEQUENCE</scope>
    <source>
        <strain evidence="4">PKAL1828C</strain>
    </source>
</reference>
<sequence>MSAYLSLFKFKNSTALITGASSGIGKAYAHKLASLGIHLILTARSEQKLNDLADGLRKTYNVNVEVIVLDLAQPNSAQSLFDEVQGRKLSVEILINNAGFGKWTKFLDQSVSTYQEMITLNISSVTSLCYLFLPHMLTNKKGIMINISSTGAFQPLPYIAVYGATKSYVLQFTEALAGEYGSSGVKFLAVCPGNTETNFTQVANADTSGMKSSTVDDVVSATVKALDKNKATVVVGCSNYLTSQLPRVLSRKKMIKLVEGMLRTRIIEPS</sequence>
<dbReference type="AlphaFoldDB" id="A0A151YKS3"/>
<dbReference type="EMBL" id="JALNTG010000010">
    <property type="protein sequence ID" value="MDD9319196.1"/>
    <property type="molecule type" value="Genomic_DNA"/>
</dbReference>
<dbReference type="GO" id="GO:0016020">
    <property type="term" value="C:membrane"/>
    <property type="evidence" value="ECO:0007669"/>
    <property type="project" value="TreeGrafter"/>
</dbReference>
<accession>A0A151YKS3</accession>